<sequence>MTRELHPMSEHSWSRNTTTKVLSSQRGVIRHWQQYSASVLFVSRFRDGGSSHTGAIAGGVVGGVVGLGLIARFAYFLGTRRSRKTAAPGVSPPPPSELKSSHIPNSPSTMQKPSPEMGQTQVFEPSELEGEPRQVAELPGYYGSFAPGQR</sequence>
<evidence type="ECO:0000313" key="4">
    <source>
        <dbReference type="Proteomes" id="UP000019471"/>
    </source>
</evidence>
<accession>W9VNL8</accession>
<keyword evidence="2" id="KW-1133">Transmembrane helix</keyword>
<dbReference type="HOGENOM" id="CLU_1740345_0_0_1"/>
<dbReference type="RefSeq" id="XP_007751734.1">
    <property type="nucleotide sequence ID" value="XM_007753544.1"/>
</dbReference>
<reference evidence="3 4" key="1">
    <citation type="submission" date="2013-03" db="EMBL/GenBank/DDBJ databases">
        <title>The Genome Sequence of Cladophialophora psammophila CBS 110553.</title>
        <authorList>
            <consortium name="The Broad Institute Genomics Platform"/>
            <person name="Cuomo C."/>
            <person name="de Hoog S."/>
            <person name="Gorbushina A."/>
            <person name="Walker B."/>
            <person name="Young S.K."/>
            <person name="Zeng Q."/>
            <person name="Gargeya S."/>
            <person name="Fitzgerald M."/>
            <person name="Haas B."/>
            <person name="Abouelleil A."/>
            <person name="Allen A.W."/>
            <person name="Alvarado L."/>
            <person name="Arachchi H.M."/>
            <person name="Berlin A.M."/>
            <person name="Chapman S.B."/>
            <person name="Gainer-Dewar J."/>
            <person name="Goldberg J."/>
            <person name="Griggs A."/>
            <person name="Gujja S."/>
            <person name="Hansen M."/>
            <person name="Howarth C."/>
            <person name="Imamovic A."/>
            <person name="Ireland A."/>
            <person name="Larimer J."/>
            <person name="McCowan C."/>
            <person name="Murphy C."/>
            <person name="Pearson M."/>
            <person name="Poon T.W."/>
            <person name="Priest M."/>
            <person name="Roberts A."/>
            <person name="Saif S."/>
            <person name="Shea T."/>
            <person name="Sisk P."/>
            <person name="Sykes S."/>
            <person name="Wortman J."/>
            <person name="Nusbaum C."/>
            <person name="Birren B."/>
        </authorList>
    </citation>
    <scope>NUCLEOTIDE SEQUENCE [LARGE SCALE GENOMIC DNA]</scope>
    <source>
        <strain evidence="3 4">CBS 110553</strain>
    </source>
</reference>
<evidence type="ECO:0000313" key="3">
    <source>
        <dbReference type="EMBL" id="EXJ53726.1"/>
    </source>
</evidence>
<gene>
    <name evidence="3" type="ORF">A1O5_12975</name>
</gene>
<dbReference type="AlphaFoldDB" id="W9VNL8"/>
<feature type="compositionally biased region" description="Polar residues" evidence="1">
    <location>
        <begin position="102"/>
        <end position="123"/>
    </location>
</feature>
<organism evidence="3 4">
    <name type="scientific">Cladophialophora psammophila CBS 110553</name>
    <dbReference type="NCBI Taxonomy" id="1182543"/>
    <lineage>
        <taxon>Eukaryota</taxon>
        <taxon>Fungi</taxon>
        <taxon>Dikarya</taxon>
        <taxon>Ascomycota</taxon>
        <taxon>Pezizomycotina</taxon>
        <taxon>Eurotiomycetes</taxon>
        <taxon>Chaetothyriomycetidae</taxon>
        <taxon>Chaetothyriales</taxon>
        <taxon>Herpotrichiellaceae</taxon>
        <taxon>Cladophialophora</taxon>
    </lineage>
</organism>
<dbReference type="Proteomes" id="UP000019471">
    <property type="component" value="Unassembled WGS sequence"/>
</dbReference>
<keyword evidence="2" id="KW-0812">Transmembrane</keyword>
<evidence type="ECO:0000256" key="2">
    <source>
        <dbReference type="SAM" id="Phobius"/>
    </source>
</evidence>
<proteinExistence type="predicted"/>
<evidence type="ECO:0000256" key="1">
    <source>
        <dbReference type="SAM" id="MobiDB-lite"/>
    </source>
</evidence>
<comment type="caution">
    <text evidence="3">The sequence shown here is derived from an EMBL/GenBank/DDBJ whole genome shotgun (WGS) entry which is preliminary data.</text>
</comment>
<keyword evidence="4" id="KW-1185">Reference proteome</keyword>
<name>W9VNL8_9EURO</name>
<feature type="region of interest" description="Disordered" evidence="1">
    <location>
        <begin position="83"/>
        <end position="150"/>
    </location>
</feature>
<protein>
    <submittedName>
        <fullName evidence="3">Uncharacterized protein</fullName>
    </submittedName>
</protein>
<feature type="transmembrane region" description="Helical" evidence="2">
    <location>
        <begin position="55"/>
        <end position="75"/>
    </location>
</feature>
<keyword evidence="2" id="KW-0472">Membrane</keyword>
<dbReference type="EMBL" id="AMGX01000040">
    <property type="protein sequence ID" value="EXJ53726.1"/>
    <property type="molecule type" value="Genomic_DNA"/>
</dbReference>
<dbReference type="GeneID" id="19197661"/>